<evidence type="ECO:0000256" key="4">
    <source>
        <dbReference type="ARBA" id="ARBA00023136"/>
    </source>
</evidence>
<feature type="transmembrane region" description="Helical" evidence="5">
    <location>
        <begin position="7"/>
        <end position="26"/>
    </location>
</feature>
<comment type="subcellular location">
    <subcellularLocation>
        <location evidence="5">Cell membrane</location>
        <topology evidence="5">Multi-pass membrane protein</topology>
    </subcellularLocation>
    <subcellularLocation>
        <location evidence="1">Membrane</location>
        <topology evidence="1">Multi-pass membrane protein</topology>
    </subcellularLocation>
</comment>
<dbReference type="RefSeq" id="WP_101637496.1">
    <property type="nucleotide sequence ID" value="NZ_PKHU01000006.1"/>
</dbReference>
<organism evidence="6 7">
    <name type="scientific">Campylobacter ureolyticus</name>
    <dbReference type="NCBI Taxonomy" id="827"/>
    <lineage>
        <taxon>Bacteria</taxon>
        <taxon>Pseudomonadati</taxon>
        <taxon>Campylobacterota</taxon>
        <taxon>Epsilonproteobacteria</taxon>
        <taxon>Campylobacterales</taxon>
        <taxon>Campylobacteraceae</taxon>
        <taxon>Campylobacter</taxon>
    </lineage>
</organism>
<dbReference type="AlphaFoldDB" id="A0A2I1N8U3"/>
<feature type="transmembrane region" description="Helical" evidence="5">
    <location>
        <begin position="205"/>
        <end position="223"/>
    </location>
</feature>
<evidence type="ECO:0000256" key="5">
    <source>
        <dbReference type="RuleBase" id="RU363041"/>
    </source>
</evidence>
<accession>A0A2I1N8U3</accession>
<evidence type="ECO:0000313" key="6">
    <source>
        <dbReference type="EMBL" id="PKZ28794.1"/>
    </source>
</evidence>
<feature type="transmembrane region" description="Helical" evidence="5">
    <location>
        <begin position="235"/>
        <end position="253"/>
    </location>
</feature>
<protein>
    <recommendedName>
        <fullName evidence="5">Probable membrane transporter protein</fullName>
    </recommendedName>
</protein>
<name>A0A2I1N8U3_9BACT</name>
<dbReference type="PANTHER" id="PTHR43701">
    <property type="entry name" value="MEMBRANE TRANSPORTER PROTEIN MJ0441-RELATED"/>
    <property type="match status" value="1"/>
</dbReference>
<comment type="similarity">
    <text evidence="5">Belongs to the 4-toluene sulfonate uptake permease (TSUP) (TC 2.A.102) family.</text>
</comment>
<feature type="transmembrane region" description="Helical" evidence="5">
    <location>
        <begin position="139"/>
        <end position="164"/>
    </location>
</feature>
<keyword evidence="4 5" id="KW-0472">Membrane</keyword>
<reference evidence="6 7" key="1">
    <citation type="submission" date="2017-12" db="EMBL/GenBank/DDBJ databases">
        <title>Phylogenetic diversity of female urinary microbiome.</title>
        <authorList>
            <person name="Thomas-White K."/>
            <person name="Wolfe A.J."/>
        </authorList>
    </citation>
    <scope>NUCLEOTIDE SEQUENCE [LARGE SCALE GENOMIC DNA]</scope>
    <source>
        <strain evidence="6 7">UMB0112</strain>
    </source>
</reference>
<evidence type="ECO:0000313" key="7">
    <source>
        <dbReference type="Proteomes" id="UP000234639"/>
    </source>
</evidence>
<dbReference type="PANTHER" id="PTHR43701:SF2">
    <property type="entry name" value="MEMBRANE TRANSPORTER PROTEIN YJNA-RELATED"/>
    <property type="match status" value="1"/>
</dbReference>
<dbReference type="Pfam" id="PF01925">
    <property type="entry name" value="TauE"/>
    <property type="match status" value="1"/>
</dbReference>
<comment type="caution">
    <text evidence="6">The sequence shown here is derived from an EMBL/GenBank/DDBJ whole genome shotgun (WGS) entry which is preliminary data.</text>
</comment>
<dbReference type="Proteomes" id="UP000234639">
    <property type="component" value="Unassembled WGS sequence"/>
</dbReference>
<feature type="transmembrane region" description="Helical" evidence="5">
    <location>
        <begin position="176"/>
        <end position="193"/>
    </location>
</feature>
<feature type="transmembrane region" description="Helical" evidence="5">
    <location>
        <begin position="100"/>
        <end position="119"/>
    </location>
</feature>
<evidence type="ECO:0000256" key="1">
    <source>
        <dbReference type="ARBA" id="ARBA00004141"/>
    </source>
</evidence>
<dbReference type="InterPro" id="IPR051598">
    <property type="entry name" value="TSUP/Inactive_protease-like"/>
</dbReference>
<keyword evidence="2 5" id="KW-0812">Transmembrane</keyword>
<evidence type="ECO:0000256" key="2">
    <source>
        <dbReference type="ARBA" id="ARBA00022692"/>
    </source>
</evidence>
<keyword evidence="5" id="KW-1003">Cell membrane</keyword>
<sequence length="254" mass="27614">MDIFFDIFVFLVFGTVVGIISGFFGIGGGSVVVPTMIFMGYSIKTAVGVSVVQMLFSSIFGSYLNYKAGKLRINEGIFVSFGGFVGAIFSGFIVSNVSEIALEIFLSFVLLVSILKFFFSQENDKNGKAKKEINSKSLLFLLGLFIGAFAVSTGVGGAVFLTPILVGFMGFDIKKAISMGLFFVIFSSISGFVSMSLNGLVNFKYGIMLGFGSLLGVYFGIKLSHRVNKKLQKNLLLALYLLMLLFMLKKIFVL</sequence>
<dbReference type="GO" id="GO:0005886">
    <property type="term" value="C:plasma membrane"/>
    <property type="evidence" value="ECO:0007669"/>
    <property type="project" value="UniProtKB-SubCell"/>
</dbReference>
<evidence type="ECO:0000256" key="3">
    <source>
        <dbReference type="ARBA" id="ARBA00022989"/>
    </source>
</evidence>
<feature type="transmembrane region" description="Helical" evidence="5">
    <location>
        <begin position="46"/>
        <end position="64"/>
    </location>
</feature>
<dbReference type="EMBL" id="PKHU01000006">
    <property type="protein sequence ID" value="PKZ28794.1"/>
    <property type="molecule type" value="Genomic_DNA"/>
</dbReference>
<feature type="transmembrane region" description="Helical" evidence="5">
    <location>
        <begin position="76"/>
        <end position="94"/>
    </location>
</feature>
<gene>
    <name evidence="6" type="ORF">CYJ41_06735</name>
</gene>
<keyword evidence="3 5" id="KW-1133">Transmembrane helix</keyword>
<proteinExistence type="inferred from homology"/>
<dbReference type="InterPro" id="IPR002781">
    <property type="entry name" value="TM_pro_TauE-like"/>
</dbReference>